<organism evidence="2 3">
    <name type="scientific">Bizionia arctica</name>
    <dbReference type="NCBI Taxonomy" id="1495645"/>
    <lineage>
        <taxon>Bacteria</taxon>
        <taxon>Pseudomonadati</taxon>
        <taxon>Bacteroidota</taxon>
        <taxon>Flavobacteriia</taxon>
        <taxon>Flavobacteriales</taxon>
        <taxon>Flavobacteriaceae</taxon>
        <taxon>Bizionia</taxon>
    </lineage>
</organism>
<gene>
    <name evidence="2" type="ORF">GCM10010976_02910</name>
</gene>
<dbReference type="AlphaFoldDB" id="A0A917GB12"/>
<accession>A0A917GB12</accession>
<protein>
    <submittedName>
        <fullName evidence="2">Uncharacterized protein</fullName>
    </submittedName>
</protein>
<keyword evidence="1" id="KW-1133">Transmembrane helix</keyword>
<dbReference type="Proteomes" id="UP000625976">
    <property type="component" value="Unassembled WGS sequence"/>
</dbReference>
<comment type="caution">
    <text evidence="2">The sequence shown here is derived from an EMBL/GenBank/DDBJ whole genome shotgun (WGS) entry which is preliminary data.</text>
</comment>
<name>A0A917GB12_9FLAO</name>
<feature type="transmembrane region" description="Helical" evidence="1">
    <location>
        <begin position="35"/>
        <end position="56"/>
    </location>
</feature>
<keyword evidence="3" id="KW-1185">Reference proteome</keyword>
<feature type="transmembrane region" description="Helical" evidence="1">
    <location>
        <begin position="12"/>
        <end position="29"/>
    </location>
</feature>
<evidence type="ECO:0000256" key="1">
    <source>
        <dbReference type="SAM" id="Phobius"/>
    </source>
</evidence>
<dbReference type="RefSeq" id="WP_188461140.1">
    <property type="nucleotide sequence ID" value="NZ_BMFQ01000001.1"/>
</dbReference>
<reference evidence="2" key="1">
    <citation type="journal article" date="2014" name="Int. J. Syst. Evol. Microbiol.">
        <title>Complete genome sequence of Corynebacterium casei LMG S-19264T (=DSM 44701T), isolated from a smear-ripened cheese.</title>
        <authorList>
            <consortium name="US DOE Joint Genome Institute (JGI-PGF)"/>
            <person name="Walter F."/>
            <person name="Albersmeier A."/>
            <person name="Kalinowski J."/>
            <person name="Ruckert C."/>
        </authorList>
    </citation>
    <scope>NUCLEOTIDE SEQUENCE</scope>
    <source>
        <strain evidence="2">CGMCC 1.12751</strain>
    </source>
</reference>
<reference evidence="2" key="2">
    <citation type="submission" date="2020-09" db="EMBL/GenBank/DDBJ databases">
        <authorList>
            <person name="Sun Q."/>
            <person name="Zhou Y."/>
        </authorList>
    </citation>
    <scope>NUCLEOTIDE SEQUENCE</scope>
    <source>
        <strain evidence="2">CGMCC 1.12751</strain>
    </source>
</reference>
<evidence type="ECO:0000313" key="3">
    <source>
        <dbReference type="Proteomes" id="UP000625976"/>
    </source>
</evidence>
<sequence length="83" mass="9662">MKISIIKTITSILLVLSIGSILAGYLLDVTYSQKLIGFGVVGLFLLVFPLFSYYRWKDRDMKDYMINKENLDKMREYKEKKGS</sequence>
<keyword evidence="1" id="KW-0472">Membrane</keyword>
<dbReference type="EMBL" id="BMFQ01000001">
    <property type="protein sequence ID" value="GGG34641.1"/>
    <property type="molecule type" value="Genomic_DNA"/>
</dbReference>
<evidence type="ECO:0000313" key="2">
    <source>
        <dbReference type="EMBL" id="GGG34641.1"/>
    </source>
</evidence>
<keyword evidence="1" id="KW-0812">Transmembrane</keyword>
<proteinExistence type="predicted"/>